<dbReference type="AlphaFoldDB" id="A0A7J3ZL40"/>
<dbReference type="EMBL" id="DRZC01000071">
    <property type="protein sequence ID" value="HHQ80773.1"/>
    <property type="molecule type" value="Genomic_DNA"/>
</dbReference>
<organism evidence="1">
    <name type="scientific">Fervidicoccus fontis</name>
    <dbReference type="NCBI Taxonomy" id="683846"/>
    <lineage>
        <taxon>Archaea</taxon>
        <taxon>Thermoproteota</taxon>
        <taxon>Thermoprotei</taxon>
        <taxon>Fervidicoccales</taxon>
        <taxon>Fervidicoccaceae</taxon>
        <taxon>Fervidicoccus</taxon>
    </lineage>
</organism>
<evidence type="ECO:0000313" key="1">
    <source>
        <dbReference type="EMBL" id="HHQ80773.1"/>
    </source>
</evidence>
<name>A0A7J3ZL40_9CREN</name>
<protein>
    <submittedName>
        <fullName evidence="1">Uncharacterized protein</fullName>
    </submittedName>
</protein>
<reference evidence="1" key="1">
    <citation type="journal article" date="2020" name="mSystems">
        <title>Genome- and Community-Level Interaction Insights into Carbon Utilization and Element Cycling Functions of Hydrothermarchaeota in Hydrothermal Sediment.</title>
        <authorList>
            <person name="Zhou Z."/>
            <person name="Liu Y."/>
            <person name="Xu W."/>
            <person name="Pan J."/>
            <person name="Luo Z.H."/>
            <person name="Li M."/>
        </authorList>
    </citation>
    <scope>NUCLEOTIDE SEQUENCE [LARGE SCALE GENOMIC DNA]</scope>
    <source>
        <strain evidence="1">SpSt-1116</strain>
    </source>
</reference>
<gene>
    <name evidence="1" type="ORF">ENM78_04935</name>
</gene>
<comment type="caution">
    <text evidence="1">The sequence shown here is derived from an EMBL/GenBank/DDBJ whole genome shotgun (WGS) entry which is preliminary data.</text>
</comment>
<accession>A0A7J3ZL40</accession>
<sequence>MERERELKLQNMQEGTSVTLSLRSVSDRTRAFIGEYGERGELVLKAALKRAQELDLEGRPKLGDFDFKGVKKKLLEWGVRYNPSQLLRRLEREYAIIETSYKSSTQHWWIFYDRNEVERALGSERLYEVEDFEIKLILAQYNVLKPARLLSELKGLSAKKALAPRDFERLRQLLFNDVEEAAKLAKKMEAFPDYFEREREVLTEIIELAYCASKRIA</sequence>
<proteinExistence type="predicted"/>